<dbReference type="Proteomes" id="UP000199354">
    <property type="component" value="Unassembled WGS sequence"/>
</dbReference>
<organism evidence="2 3">
    <name type="scientific">Flavobacterium caeni</name>
    <dbReference type="NCBI Taxonomy" id="490189"/>
    <lineage>
        <taxon>Bacteria</taxon>
        <taxon>Pseudomonadati</taxon>
        <taxon>Bacteroidota</taxon>
        <taxon>Flavobacteriia</taxon>
        <taxon>Flavobacteriales</taxon>
        <taxon>Flavobacteriaceae</taxon>
        <taxon>Flavobacterium</taxon>
    </lineage>
</organism>
<dbReference type="STRING" id="490189.SAMN02927903_03078"/>
<keyword evidence="2" id="KW-0808">Transferase</keyword>
<dbReference type="OrthoDB" id="9804286at2"/>
<dbReference type="GO" id="GO:0005737">
    <property type="term" value="C:cytoplasm"/>
    <property type="evidence" value="ECO:0007669"/>
    <property type="project" value="TreeGrafter"/>
</dbReference>
<name>A0A1G5K4V0_9FLAO</name>
<feature type="domain" description="THIF-type NAD/FAD binding fold" evidence="1">
    <location>
        <begin position="7"/>
        <end position="232"/>
    </location>
</feature>
<keyword evidence="2" id="KW-0548">Nucleotidyltransferase</keyword>
<dbReference type="SUPFAM" id="SSF69572">
    <property type="entry name" value="Activating enzymes of the ubiquitin-like proteins"/>
    <property type="match status" value="1"/>
</dbReference>
<dbReference type="PANTHER" id="PTHR10953">
    <property type="entry name" value="UBIQUITIN-ACTIVATING ENZYME E1"/>
    <property type="match status" value="1"/>
</dbReference>
<evidence type="ECO:0000313" key="2">
    <source>
        <dbReference type="EMBL" id="SCY95484.1"/>
    </source>
</evidence>
<dbReference type="GO" id="GO:0008641">
    <property type="term" value="F:ubiquitin-like modifier activating enzyme activity"/>
    <property type="evidence" value="ECO:0007669"/>
    <property type="project" value="InterPro"/>
</dbReference>
<evidence type="ECO:0000259" key="1">
    <source>
        <dbReference type="Pfam" id="PF00899"/>
    </source>
</evidence>
<dbReference type="PANTHER" id="PTHR10953:SF102">
    <property type="entry name" value="ADENYLYLTRANSFERASE AND SULFURTRANSFERASE MOCS3"/>
    <property type="match status" value="1"/>
</dbReference>
<dbReference type="GO" id="GO:0004792">
    <property type="term" value="F:thiosulfate-cyanide sulfurtransferase activity"/>
    <property type="evidence" value="ECO:0007669"/>
    <property type="project" value="TreeGrafter"/>
</dbReference>
<dbReference type="Gene3D" id="3.40.50.720">
    <property type="entry name" value="NAD(P)-binding Rossmann-like Domain"/>
    <property type="match status" value="1"/>
</dbReference>
<dbReference type="Pfam" id="PF00899">
    <property type="entry name" value="ThiF"/>
    <property type="match status" value="1"/>
</dbReference>
<dbReference type="CDD" id="cd00757">
    <property type="entry name" value="ThiF_MoeB_HesA_family"/>
    <property type="match status" value="1"/>
</dbReference>
<reference evidence="2 3" key="1">
    <citation type="submission" date="2016-10" db="EMBL/GenBank/DDBJ databases">
        <authorList>
            <person name="de Groot N.N."/>
        </authorList>
    </citation>
    <scope>NUCLEOTIDE SEQUENCE [LARGE SCALE GENOMIC DNA]</scope>
    <source>
        <strain evidence="2 3">CGMCC 1.7031</strain>
    </source>
</reference>
<protein>
    <submittedName>
        <fullName evidence="2">Molybdopterin or thiamine biosynthesis adenylyltransferase</fullName>
    </submittedName>
</protein>
<sequence length="235" mass="25768">MPRYFQQNIVPEMGLAGREKLKSAKVLIVGAGGLGTPVAVALNAAGVGKIGIADGDVVEESNLARQFLFQPDEIGHLKVETLADKLRLQNPDTHVVTFPVFLSHENIAEIARDFDLVCDCTDNAAARLLIDRYCKENQKPLVYAAVRDWHGYVTVFHHRQKVALNDIFAAVDFETAAENCAISGIINTTCGIAGNLQANEVLKIILGLPGLLDGNILCFNSLDMVFRRFRIRPQL</sequence>
<evidence type="ECO:0000313" key="3">
    <source>
        <dbReference type="Proteomes" id="UP000199354"/>
    </source>
</evidence>
<dbReference type="RefSeq" id="WP_091146432.1">
    <property type="nucleotide sequence ID" value="NZ_FMVF01000020.1"/>
</dbReference>
<dbReference type="InterPro" id="IPR035985">
    <property type="entry name" value="Ubiquitin-activating_enz"/>
</dbReference>
<gene>
    <name evidence="2" type="ORF">SAMN02927903_03078</name>
</gene>
<proteinExistence type="predicted"/>
<dbReference type="InterPro" id="IPR045886">
    <property type="entry name" value="ThiF/MoeB/HesA"/>
</dbReference>
<dbReference type="GO" id="GO:0016779">
    <property type="term" value="F:nucleotidyltransferase activity"/>
    <property type="evidence" value="ECO:0007669"/>
    <property type="project" value="UniProtKB-KW"/>
</dbReference>
<accession>A0A1G5K4V0</accession>
<keyword evidence="3" id="KW-1185">Reference proteome</keyword>
<dbReference type="InterPro" id="IPR000594">
    <property type="entry name" value="ThiF_NAD_FAD-bd"/>
</dbReference>
<dbReference type="EMBL" id="FMVF01000020">
    <property type="protein sequence ID" value="SCY95484.1"/>
    <property type="molecule type" value="Genomic_DNA"/>
</dbReference>
<dbReference type="AlphaFoldDB" id="A0A1G5K4V0"/>